<proteinExistence type="predicted"/>
<dbReference type="Pfam" id="PF18962">
    <property type="entry name" value="Por_Secre_tail"/>
    <property type="match status" value="1"/>
</dbReference>
<protein>
    <recommendedName>
        <fullName evidence="2">Secretion system C-terminal sorting domain-containing protein</fullName>
    </recommendedName>
</protein>
<organism evidence="3 4">
    <name type="scientific">Psychroflexus gondwanensis ACAM 44</name>
    <dbReference type="NCBI Taxonomy" id="1189619"/>
    <lineage>
        <taxon>Bacteria</taxon>
        <taxon>Pseudomonadati</taxon>
        <taxon>Bacteroidota</taxon>
        <taxon>Flavobacteriia</taxon>
        <taxon>Flavobacteriales</taxon>
        <taxon>Flavobacteriaceae</taxon>
        <taxon>Psychroflexus</taxon>
    </lineage>
</organism>
<keyword evidence="4" id="KW-1185">Reference proteome</keyword>
<dbReference type="InterPro" id="IPR026444">
    <property type="entry name" value="Secre_tail"/>
</dbReference>
<dbReference type="NCBIfam" id="TIGR04183">
    <property type="entry name" value="Por_Secre_tail"/>
    <property type="match status" value="1"/>
</dbReference>
<evidence type="ECO:0000256" key="1">
    <source>
        <dbReference type="ARBA" id="ARBA00022729"/>
    </source>
</evidence>
<name>N1WV46_9FLAO</name>
<dbReference type="Proteomes" id="UP000012317">
    <property type="component" value="Unassembled WGS sequence"/>
</dbReference>
<evidence type="ECO:0000313" key="3">
    <source>
        <dbReference type="EMBL" id="EMY81077.1"/>
    </source>
</evidence>
<dbReference type="RefSeq" id="WP_003440207.1">
    <property type="nucleotide sequence ID" value="NZ_APLF01000008.1"/>
</dbReference>
<dbReference type="EMBL" id="APLF01000008">
    <property type="protein sequence ID" value="EMY81077.1"/>
    <property type="molecule type" value="Genomic_DNA"/>
</dbReference>
<comment type="caution">
    <text evidence="3">The sequence shown here is derived from an EMBL/GenBank/DDBJ whole genome shotgun (WGS) entry which is preliminary data.</text>
</comment>
<evidence type="ECO:0000313" key="4">
    <source>
        <dbReference type="Proteomes" id="UP000012317"/>
    </source>
</evidence>
<sequence>MIIQVLPPPHTTPLATEKENQQNGGVSTIKIINTDAVKRNACDDIIIDFNKFPLGTEALIGASSLGSISITETAMSFNPTSLVLVKDSFSSSLSLQSQKESPIKLYPIPASTYIYIDQADNATLRLLDITRKLVLETNNYQNNEAIFIGNLENGIYFINVETSEKALKNFKLIKK</sequence>
<accession>N1WV46</accession>
<keyword evidence="1" id="KW-0732">Signal</keyword>
<gene>
    <name evidence="3" type="ORF">pgond44_08712</name>
</gene>
<dbReference type="AlphaFoldDB" id="N1WV46"/>
<evidence type="ECO:0000259" key="2">
    <source>
        <dbReference type="Pfam" id="PF18962"/>
    </source>
</evidence>
<reference evidence="3 4" key="1">
    <citation type="journal article" date="2014" name="Genome Biol. Evol.">
        <title>Extensive gene acquisition in the extremely psychrophilic bacterial species Psychroflexus torquis and the link to sea-ice ecosystem specialism.</title>
        <authorList>
            <person name="Feng S."/>
            <person name="Powell S.M."/>
            <person name="Wilson R."/>
            <person name="Bowman J.P."/>
        </authorList>
    </citation>
    <scope>NUCLEOTIDE SEQUENCE [LARGE SCALE GENOMIC DNA]</scope>
    <source>
        <strain evidence="3 4">ACAM 44</strain>
    </source>
</reference>
<feature type="domain" description="Secretion system C-terminal sorting" evidence="2">
    <location>
        <begin position="105"/>
        <end position="167"/>
    </location>
</feature>